<evidence type="ECO:0000313" key="3">
    <source>
        <dbReference type="Proteomes" id="UP000550729"/>
    </source>
</evidence>
<evidence type="ECO:0000256" key="1">
    <source>
        <dbReference type="SAM" id="SignalP"/>
    </source>
</evidence>
<dbReference type="Proteomes" id="UP000550729">
    <property type="component" value="Unassembled WGS sequence"/>
</dbReference>
<feature type="signal peptide" evidence="1">
    <location>
        <begin position="1"/>
        <end position="24"/>
    </location>
</feature>
<dbReference type="GO" id="GO:0016298">
    <property type="term" value="F:lipase activity"/>
    <property type="evidence" value="ECO:0007669"/>
    <property type="project" value="TreeGrafter"/>
</dbReference>
<dbReference type="PANTHER" id="PTHR32015:SF1">
    <property type="entry name" value="LIPASE"/>
    <property type="match status" value="1"/>
</dbReference>
<dbReference type="RefSeq" id="WP_170197145.1">
    <property type="nucleotide sequence ID" value="NZ_JABBNB010000038.1"/>
</dbReference>
<gene>
    <name evidence="2" type="ORF">HH308_25810</name>
</gene>
<dbReference type="PANTHER" id="PTHR32015">
    <property type="entry name" value="FASTING INDUCED LIPASE"/>
    <property type="match status" value="1"/>
</dbReference>
<keyword evidence="2" id="KW-0378">Hydrolase</keyword>
<evidence type="ECO:0000313" key="2">
    <source>
        <dbReference type="EMBL" id="NMO04641.1"/>
    </source>
</evidence>
<proteinExistence type="predicted"/>
<accession>A0A848L837</accession>
<protein>
    <submittedName>
        <fullName evidence="2">Alpha/beta fold hydrolase</fullName>
    </submittedName>
</protein>
<dbReference type="Gene3D" id="3.40.50.1820">
    <property type="entry name" value="alpha/beta hydrolase"/>
    <property type="match status" value="1"/>
</dbReference>
<dbReference type="SUPFAM" id="SSF53474">
    <property type="entry name" value="alpha/beta-Hydrolases"/>
    <property type="match status" value="1"/>
</dbReference>
<dbReference type="GO" id="GO:0016042">
    <property type="term" value="P:lipid catabolic process"/>
    <property type="evidence" value="ECO:0007669"/>
    <property type="project" value="InterPro"/>
</dbReference>
<keyword evidence="3" id="KW-1185">Reference proteome</keyword>
<dbReference type="AlphaFoldDB" id="A0A848L837"/>
<keyword evidence="1" id="KW-0732">Signal</keyword>
<dbReference type="Pfam" id="PF01674">
    <property type="entry name" value="Lipase_2"/>
    <property type="match status" value="1"/>
</dbReference>
<reference evidence="2 3" key="1">
    <citation type="submission" date="2020-04" db="EMBL/GenBank/DDBJ databases">
        <title>Gordonia sp. nov. TBRC 11910.</title>
        <authorList>
            <person name="Suriyachadkun C."/>
        </authorList>
    </citation>
    <scope>NUCLEOTIDE SEQUENCE [LARGE SCALE GENOMIC DNA]</scope>
    <source>
        <strain evidence="2 3">TBRC 11910</strain>
    </source>
</reference>
<feature type="chain" id="PRO_5032712919" evidence="1">
    <location>
        <begin position="25"/>
        <end position="315"/>
    </location>
</feature>
<dbReference type="InterPro" id="IPR002918">
    <property type="entry name" value="Lipase_EstA/Esterase_EstB"/>
</dbReference>
<sequence length="315" mass="33191">MKVVAAVLFLVAVLTTAVAPPASATPVTRLPVTYSFLSGIDAELRNPGGSLPGSNDYSCRPTSAHPRPVVLFHGSGGGRQTNWGTLVPVLHNAGYCVFAPTYGALSTPWPASALGGLGSKLESAWEIKHFVDAVLARTGARQIDVVGHSLGTQLPTYWIKYLGGAGKVRRYVSLAPYWRQGPDDDDARSDLAEAIGRRLGAKLPPRSCAGCSTPAADFDFNEAVRLPTPYVRGIAYTNISTRDDEVVTPYRAGQLPGPAGTDVTNIVVQQGCSLDHSDHASITSNRRSAALVLNALDPAHPRAVPCVPVDPFTGG</sequence>
<dbReference type="EMBL" id="JABBNB010000038">
    <property type="protein sequence ID" value="NMO04641.1"/>
    <property type="molecule type" value="Genomic_DNA"/>
</dbReference>
<comment type="caution">
    <text evidence="2">The sequence shown here is derived from an EMBL/GenBank/DDBJ whole genome shotgun (WGS) entry which is preliminary data.</text>
</comment>
<organism evidence="2 3">
    <name type="scientific">Gordonia asplenii</name>
    <dbReference type="NCBI Taxonomy" id="2725283"/>
    <lineage>
        <taxon>Bacteria</taxon>
        <taxon>Bacillati</taxon>
        <taxon>Actinomycetota</taxon>
        <taxon>Actinomycetes</taxon>
        <taxon>Mycobacteriales</taxon>
        <taxon>Gordoniaceae</taxon>
        <taxon>Gordonia</taxon>
    </lineage>
</organism>
<dbReference type="InterPro" id="IPR029058">
    <property type="entry name" value="AB_hydrolase_fold"/>
</dbReference>
<name>A0A848L837_9ACTN</name>